<gene>
    <name evidence="1" type="ORF">Tco_1114507</name>
</gene>
<sequence length="146" mass="16415">MNIILCSSLIDDALGELEFLRIDFNIDAASAAAIAITKMEKIAPFNFTKSSRRLLLLEVVLSSNKEAKAFWFVRGLVIESPLEADDLIGMELLIQAAVDENNGIWYDNRSTARMFNAAYRRSFLPLVTTAWFKGKLKLLDSNLLKL</sequence>
<evidence type="ECO:0000313" key="2">
    <source>
        <dbReference type="Proteomes" id="UP001151760"/>
    </source>
</evidence>
<proteinExistence type="predicted"/>
<organism evidence="1 2">
    <name type="scientific">Tanacetum coccineum</name>
    <dbReference type="NCBI Taxonomy" id="301880"/>
    <lineage>
        <taxon>Eukaryota</taxon>
        <taxon>Viridiplantae</taxon>
        <taxon>Streptophyta</taxon>
        <taxon>Embryophyta</taxon>
        <taxon>Tracheophyta</taxon>
        <taxon>Spermatophyta</taxon>
        <taxon>Magnoliopsida</taxon>
        <taxon>eudicotyledons</taxon>
        <taxon>Gunneridae</taxon>
        <taxon>Pentapetalae</taxon>
        <taxon>asterids</taxon>
        <taxon>campanulids</taxon>
        <taxon>Asterales</taxon>
        <taxon>Asteraceae</taxon>
        <taxon>Asteroideae</taxon>
        <taxon>Anthemideae</taxon>
        <taxon>Anthemidinae</taxon>
        <taxon>Tanacetum</taxon>
    </lineage>
</organism>
<accession>A0ABQ5IYY8</accession>
<keyword evidence="2" id="KW-1185">Reference proteome</keyword>
<reference evidence="1" key="2">
    <citation type="submission" date="2022-01" db="EMBL/GenBank/DDBJ databases">
        <authorList>
            <person name="Yamashiro T."/>
            <person name="Shiraishi A."/>
            <person name="Satake H."/>
            <person name="Nakayama K."/>
        </authorList>
    </citation>
    <scope>NUCLEOTIDE SEQUENCE</scope>
</reference>
<reference evidence="1" key="1">
    <citation type="journal article" date="2022" name="Int. J. Mol. Sci.">
        <title>Draft Genome of Tanacetum Coccineum: Genomic Comparison of Closely Related Tanacetum-Family Plants.</title>
        <authorList>
            <person name="Yamashiro T."/>
            <person name="Shiraishi A."/>
            <person name="Nakayama K."/>
            <person name="Satake H."/>
        </authorList>
    </citation>
    <scope>NUCLEOTIDE SEQUENCE</scope>
</reference>
<name>A0ABQ5IYY8_9ASTR</name>
<comment type="caution">
    <text evidence="1">The sequence shown here is derived from an EMBL/GenBank/DDBJ whole genome shotgun (WGS) entry which is preliminary data.</text>
</comment>
<dbReference type="Proteomes" id="UP001151760">
    <property type="component" value="Unassembled WGS sequence"/>
</dbReference>
<protein>
    <submittedName>
        <fullName evidence="1">Uncharacterized protein</fullName>
    </submittedName>
</protein>
<dbReference type="EMBL" id="BQNB010021223">
    <property type="protein sequence ID" value="GJU04169.1"/>
    <property type="molecule type" value="Genomic_DNA"/>
</dbReference>
<evidence type="ECO:0000313" key="1">
    <source>
        <dbReference type="EMBL" id="GJU04169.1"/>
    </source>
</evidence>